<dbReference type="InParanoid" id="A0A4Q1BK08"/>
<dbReference type="AlphaFoldDB" id="A0A4Q1BK08"/>
<feature type="compositionally biased region" description="Pro residues" evidence="1">
    <location>
        <begin position="63"/>
        <end position="76"/>
    </location>
</feature>
<feature type="region of interest" description="Disordered" evidence="1">
    <location>
        <begin position="1"/>
        <end position="38"/>
    </location>
</feature>
<keyword evidence="2" id="KW-1133">Transmembrane helix</keyword>
<feature type="compositionally biased region" description="Low complexity" evidence="1">
    <location>
        <begin position="151"/>
        <end position="163"/>
    </location>
</feature>
<name>A0A4Q1BK08_TREME</name>
<dbReference type="EMBL" id="SDIL01000055">
    <property type="protein sequence ID" value="RXK38006.1"/>
    <property type="molecule type" value="Genomic_DNA"/>
</dbReference>
<feature type="compositionally biased region" description="Polar residues" evidence="1">
    <location>
        <begin position="164"/>
        <end position="181"/>
    </location>
</feature>
<feature type="transmembrane region" description="Helical" evidence="2">
    <location>
        <begin position="386"/>
        <end position="406"/>
    </location>
</feature>
<feature type="transmembrane region" description="Helical" evidence="2">
    <location>
        <begin position="262"/>
        <end position="284"/>
    </location>
</feature>
<accession>A0A4Q1BK08</accession>
<evidence type="ECO:0000313" key="3">
    <source>
        <dbReference type="EMBL" id="RXK38006.1"/>
    </source>
</evidence>
<comment type="caution">
    <text evidence="3">The sequence shown here is derived from an EMBL/GenBank/DDBJ whole genome shotgun (WGS) entry which is preliminary data.</text>
</comment>
<keyword evidence="4" id="KW-1185">Reference proteome</keyword>
<keyword evidence="2" id="KW-0472">Membrane</keyword>
<gene>
    <name evidence="3" type="ORF">M231_04675</name>
</gene>
<protein>
    <submittedName>
        <fullName evidence="3">Uncharacterized protein</fullName>
    </submittedName>
</protein>
<feature type="transmembrane region" description="Helical" evidence="2">
    <location>
        <begin position="364"/>
        <end position="380"/>
    </location>
</feature>
<feature type="region of interest" description="Disordered" evidence="1">
    <location>
        <begin position="52"/>
        <end position="195"/>
    </location>
</feature>
<dbReference type="Proteomes" id="UP000289152">
    <property type="component" value="Unassembled WGS sequence"/>
</dbReference>
<evidence type="ECO:0000256" key="1">
    <source>
        <dbReference type="SAM" id="MobiDB-lite"/>
    </source>
</evidence>
<feature type="transmembrane region" description="Helical" evidence="2">
    <location>
        <begin position="233"/>
        <end position="256"/>
    </location>
</feature>
<proteinExistence type="predicted"/>
<feature type="region of interest" description="Disordered" evidence="1">
    <location>
        <begin position="323"/>
        <end position="342"/>
    </location>
</feature>
<feature type="compositionally biased region" description="Low complexity" evidence="1">
    <location>
        <begin position="77"/>
        <end position="86"/>
    </location>
</feature>
<sequence length="424" mass="46932">MTTSPIFHPQDLFSSPEPPQLTHRPTSDPIHRPPASGQQIYVLSADGSSLFLLDPTKPANNEEPPPYAPFSAPSPPSSDESSPISPEIRREVPFPSIETTALLFPESHGRHRARTMSAVGDRQRAVSASHRSGTVSERPRPRYHSSFSNPSGEGSASVEVSGGNWNPASSSDGQNGANETTPLLPPDPGDETDTRQKVRGLWGSVWLGELGDVEGIGFKAGWRRFWAPMGRGMYWRAVGHLVFLNFPFALFVWPFLVAGTLAGTALLITLPIGAAVWWLTLFISRSAARLEMIMQLHHHSPLDETSPTPTYHPIFYRIKERSTPASPVSPRAPTSPRDVGSEDPMEVVWEEGFMKCSYAMFSDHYSYSALTYFLLIKPLITLFSTIIILAMLPISFALIFLIPVYLRAMRRWGRWQASVAVENL</sequence>
<keyword evidence="2" id="KW-0812">Transmembrane</keyword>
<evidence type="ECO:0000313" key="4">
    <source>
        <dbReference type="Proteomes" id="UP000289152"/>
    </source>
</evidence>
<evidence type="ECO:0000256" key="2">
    <source>
        <dbReference type="SAM" id="Phobius"/>
    </source>
</evidence>
<reference evidence="3 4" key="1">
    <citation type="submission" date="2016-06" db="EMBL/GenBank/DDBJ databases">
        <title>Evolution of pathogenesis and genome organization in the Tremellales.</title>
        <authorList>
            <person name="Cuomo C."/>
            <person name="Litvintseva A."/>
            <person name="Heitman J."/>
            <person name="Chen Y."/>
            <person name="Sun S."/>
            <person name="Springer D."/>
            <person name="Dromer F."/>
            <person name="Young S."/>
            <person name="Zeng Q."/>
            <person name="Chapman S."/>
            <person name="Gujja S."/>
            <person name="Saif S."/>
            <person name="Birren B."/>
        </authorList>
    </citation>
    <scope>NUCLEOTIDE SEQUENCE [LARGE SCALE GENOMIC DNA]</scope>
    <source>
        <strain evidence="3 4">ATCC 28783</strain>
    </source>
</reference>
<organism evidence="3 4">
    <name type="scientific">Tremella mesenterica</name>
    <name type="common">Jelly fungus</name>
    <dbReference type="NCBI Taxonomy" id="5217"/>
    <lineage>
        <taxon>Eukaryota</taxon>
        <taxon>Fungi</taxon>
        <taxon>Dikarya</taxon>
        <taxon>Basidiomycota</taxon>
        <taxon>Agaricomycotina</taxon>
        <taxon>Tremellomycetes</taxon>
        <taxon>Tremellales</taxon>
        <taxon>Tremellaceae</taxon>
        <taxon>Tremella</taxon>
    </lineage>
</organism>
<dbReference type="OrthoDB" id="2576477at2759"/>